<dbReference type="EMBL" id="JARAKH010000029">
    <property type="protein sequence ID" value="KAK8387917.1"/>
    <property type="molecule type" value="Genomic_DNA"/>
</dbReference>
<organism evidence="2 3">
    <name type="scientific">Scylla paramamosain</name>
    <name type="common">Mud crab</name>
    <dbReference type="NCBI Taxonomy" id="85552"/>
    <lineage>
        <taxon>Eukaryota</taxon>
        <taxon>Metazoa</taxon>
        <taxon>Ecdysozoa</taxon>
        <taxon>Arthropoda</taxon>
        <taxon>Crustacea</taxon>
        <taxon>Multicrustacea</taxon>
        <taxon>Malacostraca</taxon>
        <taxon>Eumalacostraca</taxon>
        <taxon>Eucarida</taxon>
        <taxon>Decapoda</taxon>
        <taxon>Pleocyemata</taxon>
        <taxon>Brachyura</taxon>
        <taxon>Eubrachyura</taxon>
        <taxon>Portunoidea</taxon>
        <taxon>Portunidae</taxon>
        <taxon>Portuninae</taxon>
        <taxon>Scylla</taxon>
    </lineage>
</organism>
<keyword evidence="3" id="KW-1185">Reference proteome</keyword>
<gene>
    <name evidence="2" type="ORF">O3P69_020072</name>
</gene>
<evidence type="ECO:0000313" key="2">
    <source>
        <dbReference type="EMBL" id="KAK8387917.1"/>
    </source>
</evidence>
<sequence>MALRTSPALLALLALHALLACPSLALLPILHDSNIVDENNLAEGMPQPLSLSDAVHLFQRLQQERQSGDVEDIMDQHGDPRLIGITDGGLYRGDLMVYLPVTFLLPTFAYRSRYSMAGKKESDWLSFLWGKSHSRSYGGSGGAPADIRGPVDQLLSNQVRYEPSLPEYQNNGDYGPLLSRLDAYFHYLKVYDDDCRMRTICQLARDPATYTPLSYLVLSALKKSESLSRPAFHSRAVFRFFRYYWAADRGAAGEDCRVIYHRCPANLEDVVNMSVLSFWQRLASLVSIKLSDE</sequence>
<evidence type="ECO:0000313" key="3">
    <source>
        <dbReference type="Proteomes" id="UP001487740"/>
    </source>
</evidence>
<keyword evidence="1" id="KW-0732">Signal</keyword>
<feature type="chain" id="PRO_5043721279" evidence="1">
    <location>
        <begin position="26"/>
        <end position="293"/>
    </location>
</feature>
<proteinExistence type="predicted"/>
<accession>A0AAW0TNH5</accession>
<feature type="signal peptide" evidence="1">
    <location>
        <begin position="1"/>
        <end position="25"/>
    </location>
</feature>
<dbReference type="Proteomes" id="UP001487740">
    <property type="component" value="Unassembled WGS sequence"/>
</dbReference>
<evidence type="ECO:0000256" key="1">
    <source>
        <dbReference type="SAM" id="SignalP"/>
    </source>
</evidence>
<protein>
    <submittedName>
        <fullName evidence="2">Uncharacterized protein</fullName>
    </submittedName>
</protein>
<comment type="caution">
    <text evidence="2">The sequence shown here is derived from an EMBL/GenBank/DDBJ whole genome shotgun (WGS) entry which is preliminary data.</text>
</comment>
<reference evidence="2 3" key="1">
    <citation type="submission" date="2023-03" db="EMBL/GenBank/DDBJ databases">
        <title>High-quality genome of Scylla paramamosain provides insights in environmental adaptation.</title>
        <authorList>
            <person name="Zhang L."/>
        </authorList>
    </citation>
    <scope>NUCLEOTIDE SEQUENCE [LARGE SCALE GENOMIC DNA]</scope>
    <source>
        <strain evidence="2">LZ_2023a</strain>
        <tissue evidence="2">Muscle</tissue>
    </source>
</reference>
<dbReference type="AlphaFoldDB" id="A0AAW0TNH5"/>
<dbReference type="InterPro" id="IPR006631">
    <property type="entry name" value="DM4_12"/>
</dbReference>
<name>A0AAW0TNH5_SCYPA</name>
<dbReference type="Pfam" id="PF07841">
    <property type="entry name" value="DM4_12"/>
    <property type="match status" value="1"/>
</dbReference>
<dbReference type="PROSITE" id="PS51257">
    <property type="entry name" value="PROKAR_LIPOPROTEIN"/>
    <property type="match status" value="1"/>
</dbReference>